<keyword evidence="6 15" id="KW-0479">Metal-binding</keyword>
<evidence type="ECO:0000256" key="6">
    <source>
        <dbReference type="ARBA" id="ARBA00022723"/>
    </source>
</evidence>
<dbReference type="GO" id="GO:0008270">
    <property type="term" value="F:zinc ion binding"/>
    <property type="evidence" value="ECO:0007669"/>
    <property type="project" value="UniProtKB-UniRule"/>
</dbReference>
<dbReference type="PROSITE" id="PS01180">
    <property type="entry name" value="CUB"/>
    <property type="match status" value="1"/>
</dbReference>
<dbReference type="GO" id="GO:0006508">
    <property type="term" value="P:proteolysis"/>
    <property type="evidence" value="ECO:0007669"/>
    <property type="project" value="UniProtKB-KW"/>
</dbReference>
<dbReference type="InterPro" id="IPR017050">
    <property type="entry name" value="Metallopeptidase_nem"/>
</dbReference>
<keyword evidence="9 15" id="KW-0862">Zinc</keyword>
<keyword evidence="8 15" id="KW-0378">Hydrolase</keyword>
<dbReference type="Gene3D" id="2.60.120.290">
    <property type="entry name" value="Spermadhesin, CUB domain"/>
    <property type="match status" value="1"/>
</dbReference>
<accession>A0A914KG97</accession>
<dbReference type="WBParaSite" id="Minc3s00004g00264">
    <property type="protein sequence ID" value="Minc3s00004g00264"/>
    <property type="gene ID" value="Minc3s00004g00264"/>
</dbReference>
<dbReference type="SMART" id="SM00235">
    <property type="entry name" value="ZnMc"/>
    <property type="match status" value="1"/>
</dbReference>
<dbReference type="AlphaFoldDB" id="A0A914KG97"/>
<feature type="active site" evidence="15">
    <location>
        <position position="320"/>
    </location>
</feature>
<evidence type="ECO:0000313" key="20">
    <source>
        <dbReference type="Proteomes" id="UP000887563"/>
    </source>
</evidence>
<feature type="compositionally biased region" description="Acidic residues" evidence="17">
    <location>
        <begin position="71"/>
        <end position="84"/>
    </location>
</feature>
<evidence type="ECO:0000313" key="21">
    <source>
        <dbReference type="WBParaSite" id="Minc3s00004g00264"/>
    </source>
</evidence>
<protein>
    <recommendedName>
        <fullName evidence="13">Zinc metalloproteinase</fullName>
    </recommendedName>
</protein>
<comment type="cofactor">
    <cofactor evidence="15 16">
        <name>Zn(2+)</name>
        <dbReference type="ChEBI" id="CHEBI:29105"/>
    </cofactor>
    <text evidence="15 16">Binds 1 zinc ion per subunit.</text>
</comment>
<dbReference type="PANTHER" id="PTHR10127:SF813">
    <property type="entry name" value="ZINC METALLOPROTEINASE DPY-31"/>
    <property type="match status" value="1"/>
</dbReference>
<dbReference type="InterPro" id="IPR024079">
    <property type="entry name" value="MetalloPept_cat_dom_sf"/>
</dbReference>
<dbReference type="InterPro" id="IPR000859">
    <property type="entry name" value="CUB_dom"/>
</dbReference>
<evidence type="ECO:0000256" key="4">
    <source>
        <dbReference type="ARBA" id="ARBA00022670"/>
    </source>
</evidence>
<evidence type="ECO:0000256" key="7">
    <source>
        <dbReference type="ARBA" id="ARBA00022729"/>
    </source>
</evidence>
<evidence type="ECO:0000256" key="1">
    <source>
        <dbReference type="ARBA" id="ARBA00004613"/>
    </source>
</evidence>
<feature type="signal peptide" evidence="13 16">
    <location>
        <begin position="1"/>
        <end position="22"/>
    </location>
</feature>
<comment type="caution">
    <text evidence="14">Lacks conserved residue(s) required for the propagation of feature annotation.</text>
</comment>
<dbReference type="GO" id="GO:0004222">
    <property type="term" value="F:metalloendopeptidase activity"/>
    <property type="evidence" value="ECO:0007669"/>
    <property type="project" value="UniProtKB-UniRule"/>
</dbReference>
<dbReference type="Gene3D" id="2.20.100.10">
    <property type="entry name" value="Thrombospondin type-1 (TSP1) repeat"/>
    <property type="match status" value="1"/>
</dbReference>
<dbReference type="PRINTS" id="PR00480">
    <property type="entry name" value="ASTACIN"/>
</dbReference>
<evidence type="ECO:0000256" key="17">
    <source>
        <dbReference type="SAM" id="MobiDB-lite"/>
    </source>
</evidence>
<dbReference type="PANTHER" id="PTHR10127">
    <property type="entry name" value="DISCOIDIN, CUB, EGF, LAMININ , AND ZINC METALLOPROTEASE DOMAIN CONTAINING"/>
    <property type="match status" value="1"/>
</dbReference>
<name>A0A914KG97_MELIC</name>
<keyword evidence="7 13" id="KW-0732">Signal</keyword>
<dbReference type="SMART" id="SM00042">
    <property type="entry name" value="CUB"/>
    <property type="match status" value="1"/>
</dbReference>
<evidence type="ECO:0000256" key="15">
    <source>
        <dbReference type="PROSITE-ProRule" id="PRU01211"/>
    </source>
</evidence>
<dbReference type="Pfam" id="PF01400">
    <property type="entry name" value="Astacin"/>
    <property type="match status" value="1"/>
</dbReference>
<evidence type="ECO:0000256" key="2">
    <source>
        <dbReference type="ARBA" id="ARBA00022525"/>
    </source>
</evidence>
<dbReference type="InterPro" id="IPR000884">
    <property type="entry name" value="TSP1_rpt"/>
</dbReference>
<feature type="domain" description="CUB" evidence="18">
    <location>
        <begin position="468"/>
        <end position="584"/>
    </location>
</feature>
<dbReference type="SUPFAM" id="SSF49854">
    <property type="entry name" value="Spermadhesin, CUB domain"/>
    <property type="match status" value="1"/>
</dbReference>
<comment type="subcellular location">
    <subcellularLocation>
        <location evidence="1 13">Secreted</location>
    </subcellularLocation>
</comment>
<sequence>MGKLPLWRFWILFLLFPQFNEAVIRNNRVILHDEHLPNGGDDTDLEEWTNARDEGRRRLRGETTNKSKIEEGEEEEEIKEEEENGQERRKREINEWKDRWHNKALKWGKSDEELNRIQNLLRQINELMKNEKVEKLVTENSTTEKAKKNLTAEEMSELKAWKERRMNNDDNNNKNKLVNLKKEWLEENRQHFEGDIILNEKQANKLVENIKNNKNNQHKRIKRKFIGSNIRRWDSTKPIIYSFDGSHTLREQRVIELALEHWHNITCLNFERKDDEPKGSRIVFTDVDGCASNVGRHPLGEPQFVSLAPECIRLGVIAHEVAHALGFWHEQSRPDRDLWVQVQWDNIDRDSKGQFLKEQPSDVDNSGVPYDYGSIMHYRSKAFAKLDDLFTIGTFIVDYQRTIGQRDQLSFNDIRLMNEIYCRQVCPKQLPCQRGGYTDPRHCERCRCPDGFTGAVCEQVMPGYGAECGGRIEVGQSWTKISSPNYPGEFREGQECSWLLVAPVGQRVQLQFFGEFEMYCKVRHSLCMDYVEVRNSTDFANTGMRYCCYGTPTSPVHSATNDLLVLFRSFYRGGRGFQAKAKAINPSRNQWSEWGEWTECSATCGGCGLKRRSRKCLKEINNTKTNNDENGQNNTGNEDDELICLGVDTETQVCAREPCPGLCSKPISEEGECQGLLSLLKGIRCQKQKIIQEECHQTCCSGFVLNKELGICVENNF</sequence>
<feature type="binding site" evidence="15">
    <location>
        <position position="323"/>
    </location>
    <ligand>
        <name>Zn(2+)</name>
        <dbReference type="ChEBI" id="CHEBI:29105"/>
        <note>catalytic</note>
    </ligand>
</feature>
<dbReference type="SUPFAM" id="SSF82895">
    <property type="entry name" value="TSP-1 type 1 repeat"/>
    <property type="match status" value="1"/>
</dbReference>
<dbReference type="Gene3D" id="3.40.390.10">
    <property type="entry name" value="Collagenase (Catalytic Domain)"/>
    <property type="match status" value="1"/>
</dbReference>
<dbReference type="CDD" id="cd04280">
    <property type="entry name" value="ZnMc_astacin_like"/>
    <property type="match status" value="1"/>
</dbReference>
<dbReference type="InterPro" id="IPR000742">
    <property type="entry name" value="EGF"/>
</dbReference>
<dbReference type="PROSITE" id="PS51864">
    <property type="entry name" value="ASTACIN"/>
    <property type="match status" value="1"/>
</dbReference>
<evidence type="ECO:0000256" key="13">
    <source>
        <dbReference type="PIRNR" id="PIRNR036365"/>
    </source>
</evidence>
<dbReference type="Proteomes" id="UP000887563">
    <property type="component" value="Unplaced"/>
</dbReference>
<evidence type="ECO:0000256" key="16">
    <source>
        <dbReference type="RuleBase" id="RU361183"/>
    </source>
</evidence>
<evidence type="ECO:0000259" key="19">
    <source>
        <dbReference type="PROSITE" id="PS51864"/>
    </source>
</evidence>
<keyword evidence="20" id="KW-1185">Reference proteome</keyword>
<dbReference type="InterPro" id="IPR036383">
    <property type="entry name" value="TSP1_rpt_sf"/>
</dbReference>
<keyword evidence="11" id="KW-1015">Disulfide bond</keyword>
<keyword evidence="12" id="KW-0325">Glycoprotein</keyword>
<dbReference type="FunFam" id="3.40.390.10:FF:000028">
    <property type="entry name" value="Zinc metalloproteinase"/>
    <property type="match status" value="1"/>
</dbReference>
<evidence type="ECO:0000256" key="14">
    <source>
        <dbReference type="PROSITE-ProRule" id="PRU00059"/>
    </source>
</evidence>
<keyword evidence="2 13" id="KW-0964">Secreted</keyword>
<feature type="domain" description="Peptidase M12A" evidence="19">
    <location>
        <begin position="224"/>
        <end position="427"/>
    </location>
</feature>
<keyword evidence="10 15" id="KW-0482">Metalloprotease</keyword>
<evidence type="ECO:0000256" key="9">
    <source>
        <dbReference type="ARBA" id="ARBA00022833"/>
    </source>
</evidence>
<dbReference type="SUPFAM" id="SSF55486">
    <property type="entry name" value="Metalloproteases ('zincins'), catalytic domain"/>
    <property type="match status" value="1"/>
</dbReference>
<reference evidence="21" key="1">
    <citation type="submission" date="2022-11" db="UniProtKB">
        <authorList>
            <consortium name="WormBaseParasite"/>
        </authorList>
    </citation>
    <scope>IDENTIFICATION</scope>
</reference>
<dbReference type="PROSITE" id="PS50092">
    <property type="entry name" value="TSP1"/>
    <property type="match status" value="1"/>
</dbReference>
<dbReference type="InterPro" id="IPR035914">
    <property type="entry name" value="Sperma_CUB_dom_sf"/>
</dbReference>
<feature type="chain" id="PRO_5038157445" description="Zinc metalloproteinase" evidence="13 16">
    <location>
        <begin position="23"/>
        <end position="717"/>
    </location>
</feature>
<dbReference type="PIRSF" id="PIRSF036365">
    <property type="entry name" value="Astacin_nematoda"/>
    <property type="match status" value="1"/>
</dbReference>
<evidence type="ECO:0000256" key="11">
    <source>
        <dbReference type="ARBA" id="ARBA00023157"/>
    </source>
</evidence>
<feature type="region of interest" description="Disordered" evidence="17">
    <location>
        <begin position="58"/>
        <end position="90"/>
    </location>
</feature>
<dbReference type="PROSITE" id="PS01186">
    <property type="entry name" value="EGF_2"/>
    <property type="match status" value="1"/>
</dbReference>
<dbReference type="InterPro" id="IPR006026">
    <property type="entry name" value="Peptidase_Metallo"/>
</dbReference>
<dbReference type="InterPro" id="IPR001506">
    <property type="entry name" value="Peptidase_M12A"/>
</dbReference>
<feature type="binding site" evidence="15">
    <location>
        <position position="329"/>
    </location>
    <ligand>
        <name>Zn(2+)</name>
        <dbReference type="ChEBI" id="CHEBI:29105"/>
        <note>catalytic</note>
    </ligand>
</feature>
<keyword evidence="4 15" id="KW-0645">Protease</keyword>
<organism evidence="20 21">
    <name type="scientific">Meloidogyne incognita</name>
    <name type="common">Southern root-knot nematode worm</name>
    <name type="synonym">Oxyuris incognita</name>
    <dbReference type="NCBI Taxonomy" id="6306"/>
    <lineage>
        <taxon>Eukaryota</taxon>
        <taxon>Metazoa</taxon>
        <taxon>Ecdysozoa</taxon>
        <taxon>Nematoda</taxon>
        <taxon>Chromadorea</taxon>
        <taxon>Rhabditida</taxon>
        <taxon>Tylenchina</taxon>
        <taxon>Tylenchomorpha</taxon>
        <taxon>Tylenchoidea</taxon>
        <taxon>Meloidogynidae</taxon>
        <taxon>Meloidogyninae</taxon>
        <taxon>Meloidogyne</taxon>
        <taxon>Meloidogyne incognita group</taxon>
    </lineage>
</organism>
<evidence type="ECO:0000256" key="10">
    <source>
        <dbReference type="ARBA" id="ARBA00023049"/>
    </source>
</evidence>
<dbReference type="Pfam" id="PF00431">
    <property type="entry name" value="CUB"/>
    <property type="match status" value="1"/>
</dbReference>
<evidence type="ECO:0000256" key="3">
    <source>
        <dbReference type="ARBA" id="ARBA00022536"/>
    </source>
</evidence>
<dbReference type="InterPro" id="IPR034035">
    <property type="entry name" value="Astacin-like_dom"/>
</dbReference>
<proteinExistence type="predicted"/>
<evidence type="ECO:0000256" key="12">
    <source>
        <dbReference type="ARBA" id="ARBA00023180"/>
    </source>
</evidence>
<feature type="binding site" evidence="15">
    <location>
        <position position="319"/>
    </location>
    <ligand>
        <name>Zn(2+)</name>
        <dbReference type="ChEBI" id="CHEBI:29105"/>
        <note>catalytic</note>
    </ligand>
</feature>
<feature type="compositionally biased region" description="Basic and acidic residues" evidence="17">
    <location>
        <begin position="58"/>
        <end position="70"/>
    </location>
</feature>
<keyword evidence="5" id="KW-0165">Cleavage on pair of basic residues</keyword>
<dbReference type="SMART" id="SM00209">
    <property type="entry name" value="TSP1"/>
    <property type="match status" value="1"/>
</dbReference>
<dbReference type="FunFam" id="2.60.120.290:FF:000093">
    <property type="entry name" value="Zinc metalloproteinase"/>
    <property type="match status" value="1"/>
</dbReference>
<dbReference type="CDD" id="cd00041">
    <property type="entry name" value="CUB"/>
    <property type="match status" value="1"/>
</dbReference>
<dbReference type="GO" id="GO:0018996">
    <property type="term" value="P:molting cycle, collagen and cuticulin-based cuticle"/>
    <property type="evidence" value="ECO:0007669"/>
    <property type="project" value="InterPro"/>
</dbReference>
<keyword evidence="3" id="KW-0245">EGF-like domain</keyword>
<dbReference type="GO" id="GO:0005576">
    <property type="term" value="C:extracellular region"/>
    <property type="evidence" value="ECO:0007669"/>
    <property type="project" value="UniProtKB-SubCell"/>
</dbReference>
<evidence type="ECO:0000256" key="5">
    <source>
        <dbReference type="ARBA" id="ARBA00022685"/>
    </source>
</evidence>
<evidence type="ECO:0000256" key="8">
    <source>
        <dbReference type="ARBA" id="ARBA00022801"/>
    </source>
</evidence>
<evidence type="ECO:0000259" key="18">
    <source>
        <dbReference type="PROSITE" id="PS01180"/>
    </source>
</evidence>